<name>A0A073JTM7_9BACI</name>
<evidence type="ECO:0000313" key="3">
    <source>
        <dbReference type="Proteomes" id="UP000027822"/>
    </source>
</evidence>
<dbReference type="SUPFAM" id="SSF53474">
    <property type="entry name" value="alpha/beta-Hydrolases"/>
    <property type="match status" value="1"/>
</dbReference>
<evidence type="ECO:0000313" key="2">
    <source>
        <dbReference type="EMBL" id="KEK17675.1"/>
    </source>
</evidence>
<feature type="domain" description="Fungal lipase-type" evidence="1">
    <location>
        <begin position="66"/>
        <end position="196"/>
    </location>
</feature>
<comment type="caution">
    <text evidence="2">The sequence shown here is derived from an EMBL/GenBank/DDBJ whole genome shotgun (WGS) entry which is preliminary data.</text>
</comment>
<dbReference type="Proteomes" id="UP000027822">
    <property type="component" value="Unassembled WGS sequence"/>
</dbReference>
<dbReference type="Pfam" id="PF01764">
    <property type="entry name" value="Lipase_3"/>
    <property type="match status" value="1"/>
</dbReference>
<dbReference type="CDD" id="cd00519">
    <property type="entry name" value="Lipase_3"/>
    <property type="match status" value="1"/>
</dbReference>
<gene>
    <name evidence="2" type="ORF">BAMA_11960</name>
</gene>
<dbReference type="EMBL" id="JOTN01000024">
    <property type="protein sequence ID" value="KEK17675.1"/>
    <property type="molecule type" value="Genomic_DNA"/>
</dbReference>
<dbReference type="AlphaFoldDB" id="A0A073JTM7"/>
<keyword evidence="3" id="KW-1185">Reference proteome</keyword>
<proteinExistence type="predicted"/>
<dbReference type="eggNOG" id="COG3675">
    <property type="taxonomic scope" value="Bacteria"/>
</dbReference>
<dbReference type="Gene3D" id="3.40.50.1820">
    <property type="entry name" value="alpha/beta hydrolase"/>
    <property type="match status" value="1"/>
</dbReference>
<organism evidence="2 3">
    <name type="scientific">Bacillus manliponensis</name>
    <dbReference type="NCBI Taxonomy" id="574376"/>
    <lineage>
        <taxon>Bacteria</taxon>
        <taxon>Bacillati</taxon>
        <taxon>Bacillota</taxon>
        <taxon>Bacilli</taxon>
        <taxon>Bacillales</taxon>
        <taxon>Bacillaceae</taxon>
        <taxon>Bacillus</taxon>
        <taxon>Bacillus cereus group</taxon>
    </lineage>
</organism>
<dbReference type="PANTHER" id="PTHR45856">
    <property type="entry name" value="ALPHA/BETA-HYDROLASES SUPERFAMILY PROTEIN"/>
    <property type="match status" value="1"/>
</dbReference>
<dbReference type="STRING" id="574376.BAMA_11960"/>
<protein>
    <submittedName>
        <fullName evidence="2">Lipase</fullName>
    </submittedName>
</protein>
<reference evidence="2 3" key="1">
    <citation type="submission" date="2014-06" db="EMBL/GenBank/DDBJ databases">
        <title>Draft genome sequence of Bacillus manliponensis JCM 15802 (MCCC 1A00708).</title>
        <authorList>
            <person name="Lai Q."/>
            <person name="Liu Y."/>
            <person name="Shao Z."/>
        </authorList>
    </citation>
    <scope>NUCLEOTIDE SEQUENCE [LARGE SCALE GENOMIC DNA]</scope>
    <source>
        <strain evidence="2 3">JCM 15802</strain>
    </source>
</reference>
<dbReference type="OrthoDB" id="5522031at2"/>
<dbReference type="PANTHER" id="PTHR45856:SF24">
    <property type="entry name" value="FUNGAL LIPASE-LIKE DOMAIN-CONTAINING PROTEIN"/>
    <property type="match status" value="1"/>
</dbReference>
<dbReference type="InterPro" id="IPR029058">
    <property type="entry name" value="AB_hydrolase_fold"/>
</dbReference>
<evidence type="ECO:0000259" key="1">
    <source>
        <dbReference type="Pfam" id="PF01764"/>
    </source>
</evidence>
<sequence length="240" mass="27187">MTSPRSFSQETAILLATCCELTYEQYEQDGIFQVPEGFTCVQGFEAKAVDTAEWFGFILQSDDTIIVAFRGTKSDSDWIADALVNQKPYPFTLNSGNVHNGFLSIYESCRDNIMDTLSQLSPNKTLLVTGHSLGGALAVLHMLDARVNTSFSHYELYNFGAPKVGDLAFRNYYKIQIANSFRFVNLFDIVPLLPPHRIQFEGGEWEYFHVHHSITFTKNTNSITKSHHITTYKECLSSHF</sequence>
<accession>A0A073JTM7</accession>
<dbReference type="GO" id="GO:0006629">
    <property type="term" value="P:lipid metabolic process"/>
    <property type="evidence" value="ECO:0007669"/>
    <property type="project" value="InterPro"/>
</dbReference>
<dbReference type="InterPro" id="IPR002921">
    <property type="entry name" value="Fungal_lipase-type"/>
</dbReference>
<dbReference type="InterPro" id="IPR051218">
    <property type="entry name" value="Sec_MonoDiacylglyc_Lipase"/>
</dbReference>
<dbReference type="RefSeq" id="WP_034642827.1">
    <property type="nucleotide sequence ID" value="NZ_CBCSJC010000006.1"/>
</dbReference>